<dbReference type="KEGG" id="tva:4764232"/>
<evidence type="ECO:0000259" key="3">
    <source>
        <dbReference type="PROSITE" id="PS51294"/>
    </source>
</evidence>
<dbReference type="Gene3D" id="1.10.10.60">
    <property type="entry name" value="Homeodomain-like"/>
    <property type="match status" value="2"/>
</dbReference>
<dbReference type="SUPFAM" id="SSF46689">
    <property type="entry name" value="Homeodomain-like"/>
    <property type="match status" value="1"/>
</dbReference>
<evidence type="ECO:0000259" key="2">
    <source>
        <dbReference type="PROSITE" id="PS50090"/>
    </source>
</evidence>
<dbReference type="Pfam" id="PF13921">
    <property type="entry name" value="Myb_DNA-bind_6"/>
    <property type="match status" value="1"/>
</dbReference>
<organism evidence="4 5">
    <name type="scientific">Trichomonas vaginalis (strain ATCC PRA-98 / G3)</name>
    <dbReference type="NCBI Taxonomy" id="412133"/>
    <lineage>
        <taxon>Eukaryota</taxon>
        <taxon>Metamonada</taxon>
        <taxon>Parabasalia</taxon>
        <taxon>Trichomonadida</taxon>
        <taxon>Trichomonadidae</taxon>
        <taxon>Trichomonas</taxon>
    </lineage>
</organism>
<dbReference type="PROSITE" id="PS51294">
    <property type="entry name" value="HTH_MYB"/>
    <property type="match status" value="2"/>
</dbReference>
<name>A2ELS1_TRIV3</name>
<evidence type="ECO:0000313" key="4">
    <source>
        <dbReference type="EMBL" id="EAY06349.1"/>
    </source>
</evidence>
<dbReference type="GO" id="GO:0005634">
    <property type="term" value="C:nucleus"/>
    <property type="evidence" value="ECO:0000318"/>
    <property type="project" value="GO_Central"/>
</dbReference>
<gene>
    <name evidence="4" type="ORF">TVAG_151560</name>
</gene>
<dbReference type="EMBL" id="DS113425">
    <property type="protein sequence ID" value="EAY06349.1"/>
    <property type="molecule type" value="Genomic_DNA"/>
</dbReference>
<reference evidence="4" key="1">
    <citation type="submission" date="2006-10" db="EMBL/GenBank/DDBJ databases">
        <authorList>
            <person name="Amadeo P."/>
            <person name="Zhao Q."/>
            <person name="Wortman J."/>
            <person name="Fraser-Liggett C."/>
            <person name="Carlton J."/>
        </authorList>
    </citation>
    <scope>NUCLEOTIDE SEQUENCE</scope>
    <source>
        <strain evidence="4">G3</strain>
    </source>
</reference>
<dbReference type="PROSITE" id="PS50090">
    <property type="entry name" value="MYB_LIKE"/>
    <property type="match status" value="2"/>
</dbReference>
<feature type="domain" description="Myb-like" evidence="2">
    <location>
        <begin position="19"/>
        <end position="66"/>
    </location>
</feature>
<dbReference type="PANTHER" id="PTHR45614:SF253">
    <property type="entry name" value="CHROMOSOME UNDETERMINED SCAFFOLD_38, WHOLE GENOME SHOTGUN SEQUENCE"/>
    <property type="match status" value="1"/>
</dbReference>
<dbReference type="InterPro" id="IPR017930">
    <property type="entry name" value="Myb_dom"/>
</dbReference>
<sequence>MDRLLPSGIPPNHGAMGVKSKFTPDEDLKLKQIVESQKGPFSWKEISKLMVTRTPRQCRERYKNYLSDDIKHDQWSPTEDKLIIKLYNEYGNKWNIISKYIKGRTSNAIRNRWKYLIKNGCNQSSAHSTSTVEDSEDSNYGPVEKVQEKADNPSDIFSNEGLMDRMINTIFPQGKPNNLFESDEDLSIFVS</sequence>
<feature type="domain" description="Myb-like" evidence="2">
    <location>
        <begin position="67"/>
        <end position="117"/>
    </location>
</feature>
<dbReference type="GO" id="GO:0000978">
    <property type="term" value="F:RNA polymerase II cis-regulatory region sequence-specific DNA binding"/>
    <property type="evidence" value="ECO:0000318"/>
    <property type="project" value="GO_Central"/>
</dbReference>
<dbReference type="InterPro" id="IPR001005">
    <property type="entry name" value="SANT/Myb"/>
</dbReference>
<dbReference type="RefSeq" id="XP_001318572.1">
    <property type="nucleotide sequence ID" value="XM_001318537.1"/>
</dbReference>
<dbReference type="Proteomes" id="UP000001542">
    <property type="component" value="Unassembled WGS sequence"/>
</dbReference>
<evidence type="ECO:0000256" key="1">
    <source>
        <dbReference type="SAM" id="MobiDB-lite"/>
    </source>
</evidence>
<dbReference type="GO" id="GO:0000981">
    <property type="term" value="F:DNA-binding transcription factor activity, RNA polymerase II-specific"/>
    <property type="evidence" value="ECO:0000318"/>
    <property type="project" value="GO_Central"/>
</dbReference>
<accession>A2ELS1</accession>
<dbReference type="GO" id="GO:0006355">
    <property type="term" value="P:regulation of DNA-templated transcription"/>
    <property type="evidence" value="ECO:0000318"/>
    <property type="project" value="GO_Central"/>
</dbReference>
<dbReference type="CDD" id="cd00167">
    <property type="entry name" value="SANT"/>
    <property type="match status" value="2"/>
</dbReference>
<reference evidence="4" key="2">
    <citation type="journal article" date="2007" name="Science">
        <title>Draft genome sequence of the sexually transmitted pathogen Trichomonas vaginalis.</title>
        <authorList>
            <person name="Carlton J.M."/>
            <person name="Hirt R.P."/>
            <person name="Silva J.C."/>
            <person name="Delcher A.L."/>
            <person name="Schatz M."/>
            <person name="Zhao Q."/>
            <person name="Wortman J.R."/>
            <person name="Bidwell S.L."/>
            <person name="Alsmark U.C.M."/>
            <person name="Besteiro S."/>
            <person name="Sicheritz-Ponten T."/>
            <person name="Noel C.J."/>
            <person name="Dacks J.B."/>
            <person name="Foster P.G."/>
            <person name="Simillion C."/>
            <person name="Van de Peer Y."/>
            <person name="Miranda-Saavedra D."/>
            <person name="Barton G.J."/>
            <person name="Westrop G.D."/>
            <person name="Mueller S."/>
            <person name="Dessi D."/>
            <person name="Fiori P.L."/>
            <person name="Ren Q."/>
            <person name="Paulsen I."/>
            <person name="Zhang H."/>
            <person name="Bastida-Corcuera F.D."/>
            <person name="Simoes-Barbosa A."/>
            <person name="Brown M.T."/>
            <person name="Hayes R.D."/>
            <person name="Mukherjee M."/>
            <person name="Okumura C.Y."/>
            <person name="Schneider R."/>
            <person name="Smith A.J."/>
            <person name="Vanacova S."/>
            <person name="Villalvazo M."/>
            <person name="Haas B.J."/>
            <person name="Pertea M."/>
            <person name="Feldblyum T.V."/>
            <person name="Utterback T.R."/>
            <person name="Shu C.L."/>
            <person name="Osoegawa K."/>
            <person name="de Jong P.J."/>
            <person name="Hrdy I."/>
            <person name="Horvathova L."/>
            <person name="Zubacova Z."/>
            <person name="Dolezal P."/>
            <person name="Malik S.B."/>
            <person name="Logsdon J.M. Jr."/>
            <person name="Henze K."/>
            <person name="Gupta A."/>
            <person name="Wang C.C."/>
            <person name="Dunne R.L."/>
            <person name="Upcroft J.A."/>
            <person name="Upcroft P."/>
            <person name="White O."/>
            <person name="Salzberg S.L."/>
            <person name="Tang P."/>
            <person name="Chiu C.-H."/>
            <person name="Lee Y.-S."/>
            <person name="Embley T.M."/>
            <person name="Coombs G.H."/>
            <person name="Mottram J.C."/>
            <person name="Tachezy J."/>
            <person name="Fraser-Liggett C.M."/>
            <person name="Johnson P.J."/>
        </authorList>
    </citation>
    <scope>NUCLEOTIDE SEQUENCE [LARGE SCALE GENOMIC DNA]</scope>
    <source>
        <strain evidence="4">G3</strain>
    </source>
</reference>
<dbReference type="STRING" id="5722.A2ELS1"/>
<dbReference type="InterPro" id="IPR009057">
    <property type="entry name" value="Homeodomain-like_sf"/>
</dbReference>
<dbReference type="VEuPathDB" id="TrichDB:TVAGG3_0401230"/>
<feature type="compositionally biased region" description="Polar residues" evidence="1">
    <location>
        <begin position="123"/>
        <end position="132"/>
    </location>
</feature>
<feature type="domain" description="HTH myb-type" evidence="3">
    <location>
        <begin position="67"/>
        <end position="121"/>
    </location>
</feature>
<protein>
    <submittedName>
        <fullName evidence="4">Myb-like DNA-binding domain containing protein</fullName>
    </submittedName>
</protein>
<feature type="region of interest" description="Disordered" evidence="1">
    <location>
        <begin position="123"/>
        <end position="155"/>
    </location>
</feature>
<dbReference type="PANTHER" id="PTHR45614">
    <property type="entry name" value="MYB PROTEIN-RELATED"/>
    <property type="match status" value="1"/>
</dbReference>
<keyword evidence="4" id="KW-0238">DNA-binding</keyword>
<keyword evidence="5" id="KW-1185">Reference proteome</keyword>
<dbReference type="SMR" id="A2ELS1"/>
<dbReference type="VEuPathDB" id="TrichDB:TVAG_151560"/>
<dbReference type="InParanoid" id="A2ELS1"/>
<proteinExistence type="predicted"/>
<dbReference type="AlphaFoldDB" id="A2ELS1"/>
<dbReference type="InterPro" id="IPR050560">
    <property type="entry name" value="MYB_TF"/>
</dbReference>
<feature type="domain" description="HTH myb-type" evidence="3">
    <location>
        <begin position="18"/>
        <end position="66"/>
    </location>
</feature>
<dbReference type="SMART" id="SM00717">
    <property type="entry name" value="SANT"/>
    <property type="match status" value="2"/>
</dbReference>
<evidence type="ECO:0000313" key="5">
    <source>
        <dbReference type="Proteomes" id="UP000001542"/>
    </source>
</evidence>
<dbReference type="eggNOG" id="KOG0048">
    <property type="taxonomic scope" value="Eukaryota"/>
</dbReference>
<dbReference type="OrthoDB" id="2143914at2759"/>